<dbReference type="Gene3D" id="3.40.1190.20">
    <property type="match status" value="1"/>
</dbReference>
<dbReference type="GO" id="GO:0016301">
    <property type="term" value="F:kinase activity"/>
    <property type="evidence" value="ECO:0007669"/>
    <property type="project" value="UniProtKB-KW"/>
</dbReference>
<evidence type="ECO:0000256" key="4">
    <source>
        <dbReference type="ARBA" id="ARBA00022777"/>
    </source>
</evidence>
<comment type="similarity">
    <text evidence="1">Belongs to the carbohydrate kinase PfkB family.</text>
</comment>
<dbReference type="InterPro" id="IPR011611">
    <property type="entry name" value="PfkB_dom"/>
</dbReference>
<dbReference type="PANTHER" id="PTHR43085">
    <property type="entry name" value="HEXOKINASE FAMILY MEMBER"/>
    <property type="match status" value="1"/>
</dbReference>
<evidence type="ECO:0000256" key="1">
    <source>
        <dbReference type="ARBA" id="ARBA00010688"/>
    </source>
</evidence>
<keyword evidence="4 7" id="KW-0418">Kinase</keyword>
<evidence type="ECO:0000313" key="7">
    <source>
        <dbReference type="EMBL" id="MEK0085468.1"/>
    </source>
</evidence>
<dbReference type="SUPFAM" id="SSF53613">
    <property type="entry name" value="Ribokinase-like"/>
    <property type="match status" value="1"/>
</dbReference>
<feature type="domain" description="Carbohydrate kinase PfkB" evidence="6">
    <location>
        <begin position="1"/>
        <end position="307"/>
    </location>
</feature>
<dbReference type="Proteomes" id="UP001375743">
    <property type="component" value="Unassembled WGS sequence"/>
</dbReference>
<dbReference type="InterPro" id="IPR002173">
    <property type="entry name" value="Carboh/pur_kinase_PfkB_CS"/>
</dbReference>
<evidence type="ECO:0000313" key="8">
    <source>
        <dbReference type="Proteomes" id="UP001375743"/>
    </source>
</evidence>
<evidence type="ECO:0000256" key="2">
    <source>
        <dbReference type="ARBA" id="ARBA00022679"/>
    </source>
</evidence>
<evidence type="ECO:0000256" key="5">
    <source>
        <dbReference type="ARBA" id="ARBA00022840"/>
    </source>
</evidence>
<reference evidence="7 8" key="1">
    <citation type="submission" date="2024-01" db="EMBL/GenBank/DDBJ databases">
        <title>Multi-omics insights into the function and evolution of sodium benzoate biodegradation pathways in Benzoatithermus flavus gen. nov., sp. nov. from hot spring.</title>
        <authorList>
            <person name="Hu C.-J."/>
            <person name="Li W.-J."/>
        </authorList>
    </citation>
    <scope>NUCLEOTIDE SEQUENCE [LARGE SCALE GENOMIC DNA]</scope>
    <source>
        <strain evidence="7 8">SYSU G07066</strain>
    </source>
</reference>
<keyword evidence="5" id="KW-0067">ATP-binding</keyword>
<evidence type="ECO:0000256" key="3">
    <source>
        <dbReference type="ARBA" id="ARBA00022741"/>
    </source>
</evidence>
<dbReference type="PROSITE" id="PS00583">
    <property type="entry name" value="PFKB_KINASES_1"/>
    <property type="match status" value="1"/>
</dbReference>
<dbReference type="InterPro" id="IPR029056">
    <property type="entry name" value="Ribokinase-like"/>
</dbReference>
<dbReference type="Pfam" id="PF00294">
    <property type="entry name" value="PfkB"/>
    <property type="match status" value="1"/>
</dbReference>
<dbReference type="EMBL" id="JBBLZC010000028">
    <property type="protein sequence ID" value="MEK0085468.1"/>
    <property type="molecule type" value="Genomic_DNA"/>
</dbReference>
<protein>
    <submittedName>
        <fullName evidence="7">PfkB family carbohydrate kinase</fullName>
    </submittedName>
</protein>
<dbReference type="PANTHER" id="PTHR43085:SF1">
    <property type="entry name" value="PSEUDOURIDINE KINASE-RELATED"/>
    <property type="match status" value="1"/>
</dbReference>
<name>A0ABU8XW80_9PROT</name>
<comment type="caution">
    <text evidence="7">The sequence shown here is derived from an EMBL/GenBank/DDBJ whole genome shotgun (WGS) entry which is preliminary data.</text>
</comment>
<gene>
    <name evidence="7" type="ORF">U1T56_20130</name>
</gene>
<proteinExistence type="inferred from homology"/>
<keyword evidence="3" id="KW-0547">Nucleotide-binding</keyword>
<organism evidence="7 8">
    <name type="scientific">Benzoatithermus flavus</name>
    <dbReference type="NCBI Taxonomy" id="3108223"/>
    <lineage>
        <taxon>Bacteria</taxon>
        <taxon>Pseudomonadati</taxon>
        <taxon>Pseudomonadota</taxon>
        <taxon>Alphaproteobacteria</taxon>
        <taxon>Geminicoccales</taxon>
        <taxon>Geminicoccaceae</taxon>
        <taxon>Benzoatithermus</taxon>
    </lineage>
</organism>
<dbReference type="CDD" id="cd01167">
    <property type="entry name" value="bac_FRK"/>
    <property type="match status" value="1"/>
</dbReference>
<dbReference type="PROSITE" id="PS00584">
    <property type="entry name" value="PFKB_KINASES_2"/>
    <property type="match status" value="1"/>
</dbReference>
<accession>A0ABU8XW80</accession>
<dbReference type="InterPro" id="IPR050306">
    <property type="entry name" value="PfkB_Carbo_kinase"/>
</dbReference>
<keyword evidence="2" id="KW-0808">Transferase</keyword>
<sequence>MAEVLCVGDLLIDFVPTVTGTGLIDAAAFRKAPGGAAANVAVGLARLGVRSAFMGMVGDDPFGHLLADTLRAEGVDTSPLRFTAQARTALAFVSLRADGEREFLFYRHPSADMLFGPADVDTAAVEAASVLHFDSISLASENPRAACLFAADRALAAGRMVSYDVNLRLPLWSDAATAAAGIREGLRKAHVVKLSDDELEFLTGSREPAAVRSTLWHERLRLVAVTRGAAGSTWLTPTAQGDVPSVGVTAVDTTGAGDGFMAGLLAGLLREPDALADPARLDRLCRFANIVGALTTTERGAIPALPTRASVEALLAAQGDPALPPSPSGG</sequence>
<dbReference type="RefSeq" id="WP_418161318.1">
    <property type="nucleotide sequence ID" value="NZ_JBBLZC010000028.1"/>
</dbReference>
<evidence type="ECO:0000259" key="6">
    <source>
        <dbReference type="Pfam" id="PF00294"/>
    </source>
</evidence>
<keyword evidence="8" id="KW-1185">Reference proteome</keyword>